<dbReference type="InterPro" id="IPR029071">
    <property type="entry name" value="Ubiquitin-like_domsf"/>
</dbReference>
<dbReference type="RefSeq" id="WP_307349551.1">
    <property type="nucleotide sequence ID" value="NZ_JAUSVS010000004.1"/>
</dbReference>
<dbReference type="Proteomes" id="UP001228905">
    <property type="component" value="Unassembled WGS sequence"/>
</dbReference>
<sequence>MNGEQKLEAAESELADAERELDKALHDIQKAEKDIKEALKEKEQPHAFKVIVTYNGVQKPFEVRRDEPVARLLDQAKQAFGPIPNAHLLGLFNQHGAELKDDQTIAEAGVAPHDILLMRPSQVRGG</sequence>
<proteinExistence type="predicted"/>
<gene>
    <name evidence="2" type="ORF">QO010_002487</name>
</gene>
<organism evidence="2 3">
    <name type="scientific">Caulobacter ginsengisoli</name>
    <dbReference type="NCBI Taxonomy" id="400775"/>
    <lineage>
        <taxon>Bacteria</taxon>
        <taxon>Pseudomonadati</taxon>
        <taxon>Pseudomonadota</taxon>
        <taxon>Alphaproteobacteria</taxon>
        <taxon>Caulobacterales</taxon>
        <taxon>Caulobacteraceae</taxon>
        <taxon>Caulobacter</taxon>
    </lineage>
</organism>
<reference evidence="2 3" key="1">
    <citation type="submission" date="2023-07" db="EMBL/GenBank/DDBJ databases">
        <title>Genomic Encyclopedia of Type Strains, Phase IV (KMG-IV): sequencing the most valuable type-strain genomes for metagenomic binning, comparative biology and taxonomic classification.</title>
        <authorList>
            <person name="Goeker M."/>
        </authorList>
    </citation>
    <scope>NUCLEOTIDE SEQUENCE [LARGE SCALE GENOMIC DNA]</scope>
    <source>
        <strain evidence="2 3">DSM 18695</strain>
    </source>
</reference>
<accession>A0ABU0IRR7</accession>
<dbReference type="EMBL" id="JAUSVS010000004">
    <property type="protein sequence ID" value="MDQ0464703.1"/>
    <property type="molecule type" value="Genomic_DNA"/>
</dbReference>
<dbReference type="Gene3D" id="3.10.20.90">
    <property type="entry name" value="Phosphatidylinositol 3-kinase Catalytic Subunit, Chain A, domain 1"/>
    <property type="match status" value="1"/>
</dbReference>
<name>A0ABU0IRR7_9CAUL</name>
<keyword evidence="3" id="KW-1185">Reference proteome</keyword>
<dbReference type="SUPFAM" id="SSF54236">
    <property type="entry name" value="Ubiquitin-like"/>
    <property type="match status" value="1"/>
</dbReference>
<evidence type="ECO:0000256" key="1">
    <source>
        <dbReference type="SAM" id="MobiDB-lite"/>
    </source>
</evidence>
<dbReference type="CDD" id="cd17039">
    <property type="entry name" value="Ubl_ubiquitin_like"/>
    <property type="match status" value="1"/>
</dbReference>
<comment type="caution">
    <text evidence="2">The sequence shown here is derived from an EMBL/GenBank/DDBJ whole genome shotgun (WGS) entry which is preliminary data.</text>
</comment>
<feature type="region of interest" description="Disordered" evidence="1">
    <location>
        <begin position="1"/>
        <end position="21"/>
    </location>
</feature>
<evidence type="ECO:0000313" key="2">
    <source>
        <dbReference type="EMBL" id="MDQ0464703.1"/>
    </source>
</evidence>
<evidence type="ECO:0000313" key="3">
    <source>
        <dbReference type="Proteomes" id="UP001228905"/>
    </source>
</evidence>
<protein>
    <submittedName>
        <fullName evidence="2">Septal ring factor EnvC (AmiA/AmiB activator)</fullName>
    </submittedName>
</protein>